<reference evidence="1 2" key="1">
    <citation type="submission" date="2020-09" db="EMBL/GenBank/DDBJ databases">
        <authorList>
            <person name="Marshall N."/>
            <person name="Wilson M.E."/>
            <person name="Walker J.K."/>
            <person name="Johnson L."/>
            <person name="Sharma R."/>
            <person name="Carr E."/>
            <person name="Grose J.H."/>
        </authorList>
    </citation>
    <scope>NUCLEOTIDE SEQUENCE [LARGE SCALE GENOMIC DNA]</scope>
</reference>
<proteinExistence type="predicted"/>
<organism evidence="1 2">
    <name type="scientific">Serratia phage vB_SmaS_Rovert</name>
    <dbReference type="NCBI Taxonomy" id="2777363"/>
    <lineage>
        <taxon>Viruses</taxon>
        <taxon>Duplodnaviria</taxon>
        <taxon>Heunggongvirae</taxon>
        <taxon>Uroviricota</taxon>
        <taxon>Caudoviricetes</taxon>
        <taxon>Rovertvirus</taxon>
        <taxon>Rovertvirus rovert</taxon>
    </lineage>
</organism>
<keyword evidence="2" id="KW-1185">Reference proteome</keyword>
<sequence length="40" mass="4132">MIAHAAQASMNVLCADTSTIHHPKKSGLVVSQAAIGIVLF</sequence>
<dbReference type="RefSeq" id="YP_010774099.1">
    <property type="nucleotide sequence ID" value="NC_074751.1"/>
</dbReference>
<accession>A0A7T3N9S4</accession>
<evidence type="ECO:0000313" key="1">
    <source>
        <dbReference type="EMBL" id="QPX75012.1"/>
    </source>
</evidence>
<evidence type="ECO:0000313" key="2">
    <source>
        <dbReference type="Proteomes" id="UP000595249"/>
    </source>
</evidence>
<dbReference type="GeneID" id="80457000"/>
<dbReference type="Proteomes" id="UP000595249">
    <property type="component" value="Segment"/>
</dbReference>
<name>A0A7T3N9S4_9CAUD</name>
<protein>
    <submittedName>
        <fullName evidence="1">Uncharacterized protein</fullName>
    </submittedName>
</protein>
<dbReference type="KEGG" id="vg:80457000"/>
<dbReference type="EMBL" id="MW021761">
    <property type="protein sequence ID" value="QPX75012.1"/>
    <property type="molecule type" value="Genomic_DNA"/>
</dbReference>